<evidence type="ECO:0000313" key="2">
    <source>
        <dbReference type="EMBL" id="QRG68625.1"/>
    </source>
</evidence>
<dbReference type="Proteomes" id="UP000596248">
    <property type="component" value="Chromosome"/>
</dbReference>
<organism evidence="2 3">
    <name type="scientific">Brevibacillus choshinensis</name>
    <dbReference type="NCBI Taxonomy" id="54911"/>
    <lineage>
        <taxon>Bacteria</taxon>
        <taxon>Bacillati</taxon>
        <taxon>Bacillota</taxon>
        <taxon>Bacilli</taxon>
        <taxon>Bacillales</taxon>
        <taxon>Paenibacillaceae</taxon>
        <taxon>Brevibacillus</taxon>
    </lineage>
</organism>
<keyword evidence="3" id="KW-1185">Reference proteome</keyword>
<feature type="region of interest" description="Disordered" evidence="1">
    <location>
        <begin position="48"/>
        <end position="74"/>
    </location>
</feature>
<dbReference type="RefSeq" id="WP_203355624.1">
    <property type="nucleotide sequence ID" value="NZ_CP069127.1"/>
</dbReference>
<dbReference type="EMBL" id="CP069127">
    <property type="protein sequence ID" value="QRG68625.1"/>
    <property type="molecule type" value="Genomic_DNA"/>
</dbReference>
<name>A0ABX7FS42_BRECH</name>
<reference evidence="2 3" key="1">
    <citation type="submission" date="2021-01" db="EMBL/GenBank/DDBJ databases">
        <title>Identification of strong promoters based on the transcriptome of Brevibacillus choshinensis.</title>
        <authorList>
            <person name="Yao D."/>
            <person name="Zhang K."/>
            <person name="Wu J."/>
        </authorList>
    </citation>
    <scope>NUCLEOTIDE SEQUENCE [LARGE SCALE GENOMIC DNA]</scope>
    <source>
        <strain evidence="2 3">HPD31-SP3</strain>
    </source>
</reference>
<gene>
    <name evidence="2" type="ORF">JNE38_05595</name>
</gene>
<evidence type="ECO:0000313" key="3">
    <source>
        <dbReference type="Proteomes" id="UP000596248"/>
    </source>
</evidence>
<evidence type="ECO:0000256" key="1">
    <source>
        <dbReference type="SAM" id="MobiDB-lite"/>
    </source>
</evidence>
<protein>
    <submittedName>
        <fullName evidence="2">Uncharacterized protein</fullName>
    </submittedName>
</protein>
<sequence>MATERKPVCFNVNDPLEREMWEISKTLNFSAWAKGHLKPMAMARIAERQARPDQKRTGVPVPVRRAAAMDVPEA</sequence>
<proteinExistence type="predicted"/>
<accession>A0ABX7FS42</accession>